<name>A0A914P8X2_9BILA</name>
<feature type="region of interest" description="Disordered" evidence="12">
    <location>
        <begin position="200"/>
        <end position="288"/>
    </location>
</feature>
<accession>A0A914P8X2</accession>
<keyword evidence="14" id="KW-1185">Reference proteome</keyword>
<evidence type="ECO:0000256" key="4">
    <source>
        <dbReference type="ARBA" id="ARBA00022475"/>
    </source>
</evidence>
<dbReference type="InterPro" id="IPR000990">
    <property type="entry name" value="Innexin"/>
</dbReference>
<protein>
    <submittedName>
        <fullName evidence="15">Innexin</fullName>
    </submittedName>
</protein>
<keyword evidence="3" id="KW-0813">Transport</keyword>
<evidence type="ECO:0000256" key="6">
    <source>
        <dbReference type="ARBA" id="ARBA00022868"/>
    </source>
</evidence>
<organism evidence="14 15">
    <name type="scientific">Panagrolaimus davidi</name>
    <dbReference type="NCBI Taxonomy" id="227884"/>
    <lineage>
        <taxon>Eukaryota</taxon>
        <taxon>Metazoa</taxon>
        <taxon>Ecdysozoa</taxon>
        <taxon>Nematoda</taxon>
        <taxon>Chromadorea</taxon>
        <taxon>Rhabditida</taxon>
        <taxon>Tylenchina</taxon>
        <taxon>Panagrolaimomorpha</taxon>
        <taxon>Panagrolaimoidea</taxon>
        <taxon>Panagrolaimidae</taxon>
        <taxon>Panagrolaimus</taxon>
    </lineage>
</organism>
<evidence type="ECO:0000313" key="14">
    <source>
        <dbReference type="Proteomes" id="UP000887578"/>
    </source>
</evidence>
<keyword evidence="9" id="KW-0406">Ion transport</keyword>
<keyword evidence="10 13" id="KW-0472">Membrane</keyword>
<dbReference type="WBParaSite" id="PDA_v2.g11155.t1">
    <property type="protein sequence ID" value="PDA_v2.g11155.t1"/>
    <property type="gene ID" value="PDA_v2.g11155"/>
</dbReference>
<evidence type="ECO:0000256" key="7">
    <source>
        <dbReference type="ARBA" id="ARBA00022949"/>
    </source>
</evidence>
<keyword evidence="11" id="KW-0407">Ion channel</keyword>
<feature type="compositionally biased region" description="Polar residues" evidence="12">
    <location>
        <begin position="204"/>
        <end position="233"/>
    </location>
</feature>
<evidence type="ECO:0000256" key="1">
    <source>
        <dbReference type="ARBA" id="ARBA00004610"/>
    </source>
</evidence>
<evidence type="ECO:0000256" key="11">
    <source>
        <dbReference type="ARBA" id="ARBA00023303"/>
    </source>
</evidence>
<keyword evidence="8 13" id="KW-1133">Transmembrane helix</keyword>
<feature type="compositionally biased region" description="Polar residues" evidence="12">
    <location>
        <begin position="243"/>
        <end position="252"/>
    </location>
</feature>
<dbReference type="PANTHER" id="PTHR11893:SF36">
    <property type="entry name" value="INNEXIN-5"/>
    <property type="match status" value="1"/>
</dbReference>
<keyword evidence="4" id="KW-1003">Cell membrane</keyword>
<dbReference type="PANTHER" id="PTHR11893">
    <property type="entry name" value="INNEXIN"/>
    <property type="match status" value="1"/>
</dbReference>
<evidence type="ECO:0000313" key="15">
    <source>
        <dbReference type="WBParaSite" id="PDA_v2.g11155.t1"/>
    </source>
</evidence>
<dbReference type="AlphaFoldDB" id="A0A914P8X2"/>
<dbReference type="Proteomes" id="UP000887578">
    <property type="component" value="Unplaced"/>
</dbReference>
<keyword evidence="6" id="KW-0303">Gap junction</keyword>
<dbReference type="GO" id="GO:0034220">
    <property type="term" value="P:monoatomic ion transmembrane transport"/>
    <property type="evidence" value="ECO:0007669"/>
    <property type="project" value="UniProtKB-KW"/>
</dbReference>
<evidence type="ECO:0000256" key="12">
    <source>
        <dbReference type="SAM" id="MobiDB-lite"/>
    </source>
</evidence>
<reference evidence="15" key="1">
    <citation type="submission" date="2022-11" db="UniProtKB">
        <authorList>
            <consortium name="WormBaseParasite"/>
        </authorList>
    </citation>
    <scope>IDENTIFICATION</scope>
</reference>
<evidence type="ECO:0000256" key="8">
    <source>
        <dbReference type="ARBA" id="ARBA00022989"/>
    </source>
</evidence>
<keyword evidence="7" id="KW-0965">Cell junction</keyword>
<keyword evidence="5 13" id="KW-0812">Transmembrane</keyword>
<feature type="transmembrane region" description="Helical" evidence="13">
    <location>
        <begin position="39"/>
        <end position="64"/>
    </location>
</feature>
<evidence type="ECO:0000256" key="9">
    <source>
        <dbReference type="ARBA" id="ARBA00023065"/>
    </source>
</evidence>
<evidence type="ECO:0000256" key="13">
    <source>
        <dbReference type="SAM" id="Phobius"/>
    </source>
</evidence>
<evidence type="ECO:0000256" key="3">
    <source>
        <dbReference type="ARBA" id="ARBA00022448"/>
    </source>
</evidence>
<proteinExistence type="predicted"/>
<comment type="subcellular location">
    <subcellularLocation>
        <location evidence="1">Cell junction</location>
        <location evidence="1">Gap junction</location>
    </subcellularLocation>
    <subcellularLocation>
        <location evidence="2">Cell membrane</location>
        <topology evidence="2">Multi-pass membrane protein</topology>
    </subcellularLocation>
</comment>
<sequence>MPLVPRYTYCDFHFVTLGNDHVLTYRCYLDANWHERTAFFTWIMLAMLILINFLNLLFWILWAIRMKITKFRKKWVMKKWLHDDEFQPDEKEFIEKFAKTFKMGNILLFYFIEAHTDRVVASAFAKALYCKWVDKFQEEINESYRVKVLHQHEPTAPPLTPETDKIQAATDKPTTIAWPKIKTETKDIGWKDTAAIESGIEESGPSTSTISTSVQNSDPPSSVETEQSITPKNSRFYRPNVSLRANSKTHPLNTIKLPKEKKKQKEKDIEENGEDQEKFYAQKKCTIS</sequence>
<evidence type="ECO:0000256" key="10">
    <source>
        <dbReference type="ARBA" id="ARBA00023136"/>
    </source>
</evidence>
<dbReference type="GO" id="GO:0005921">
    <property type="term" value="C:gap junction"/>
    <property type="evidence" value="ECO:0007669"/>
    <property type="project" value="UniProtKB-SubCell"/>
</dbReference>
<evidence type="ECO:0000256" key="2">
    <source>
        <dbReference type="ARBA" id="ARBA00004651"/>
    </source>
</evidence>
<evidence type="ECO:0000256" key="5">
    <source>
        <dbReference type="ARBA" id="ARBA00022692"/>
    </source>
</evidence>
<dbReference type="Pfam" id="PF00876">
    <property type="entry name" value="Innexin"/>
    <property type="match status" value="1"/>
</dbReference>
<feature type="compositionally biased region" description="Basic and acidic residues" evidence="12">
    <location>
        <begin position="263"/>
        <end position="280"/>
    </location>
</feature>
<dbReference type="GO" id="GO:0005886">
    <property type="term" value="C:plasma membrane"/>
    <property type="evidence" value="ECO:0007669"/>
    <property type="project" value="UniProtKB-SubCell"/>
</dbReference>